<dbReference type="EMBL" id="CP144752">
    <property type="protein sequence ID" value="WVZ91188.1"/>
    <property type="molecule type" value="Genomic_DNA"/>
</dbReference>
<name>A0AAQ3UET2_PASNO</name>
<sequence length="131" mass="13993">MYPIVPAMPVVCERRPSSMSRARPKSPSLAVNDASSMTLLGLTSRCTTRCFGVLVERGADAERDAVPDRPCQIIAVLPVEMTIQAAIGHQLVDEEELVAAAVAPADELHEVAVPQPADDRHLGDELIPALS</sequence>
<evidence type="ECO:0000313" key="2">
    <source>
        <dbReference type="Proteomes" id="UP001341281"/>
    </source>
</evidence>
<gene>
    <name evidence="1" type="ORF">U9M48_037392</name>
</gene>
<dbReference type="Proteomes" id="UP001341281">
    <property type="component" value="Chromosome 08"/>
</dbReference>
<protein>
    <submittedName>
        <fullName evidence="1">Uncharacterized protein</fullName>
    </submittedName>
</protein>
<keyword evidence="2" id="KW-1185">Reference proteome</keyword>
<evidence type="ECO:0000313" key="1">
    <source>
        <dbReference type="EMBL" id="WVZ91188.1"/>
    </source>
</evidence>
<dbReference type="AlphaFoldDB" id="A0AAQ3UET2"/>
<reference evidence="1 2" key="1">
    <citation type="submission" date="2024-02" db="EMBL/GenBank/DDBJ databases">
        <title>High-quality chromosome-scale genome assembly of Pensacola bahiagrass (Paspalum notatum Flugge var. saurae).</title>
        <authorList>
            <person name="Vega J.M."/>
            <person name="Podio M."/>
            <person name="Orjuela J."/>
            <person name="Siena L.A."/>
            <person name="Pessino S.C."/>
            <person name="Combes M.C."/>
            <person name="Mariac C."/>
            <person name="Albertini E."/>
            <person name="Pupilli F."/>
            <person name="Ortiz J.P.A."/>
            <person name="Leblanc O."/>
        </authorList>
    </citation>
    <scope>NUCLEOTIDE SEQUENCE [LARGE SCALE GENOMIC DNA]</scope>
    <source>
        <strain evidence="1">R1</strain>
        <tissue evidence="1">Leaf</tissue>
    </source>
</reference>
<accession>A0AAQ3UET2</accession>
<proteinExistence type="predicted"/>
<organism evidence="1 2">
    <name type="scientific">Paspalum notatum var. saurae</name>
    <dbReference type="NCBI Taxonomy" id="547442"/>
    <lineage>
        <taxon>Eukaryota</taxon>
        <taxon>Viridiplantae</taxon>
        <taxon>Streptophyta</taxon>
        <taxon>Embryophyta</taxon>
        <taxon>Tracheophyta</taxon>
        <taxon>Spermatophyta</taxon>
        <taxon>Magnoliopsida</taxon>
        <taxon>Liliopsida</taxon>
        <taxon>Poales</taxon>
        <taxon>Poaceae</taxon>
        <taxon>PACMAD clade</taxon>
        <taxon>Panicoideae</taxon>
        <taxon>Andropogonodae</taxon>
        <taxon>Paspaleae</taxon>
        <taxon>Paspalinae</taxon>
        <taxon>Paspalum</taxon>
    </lineage>
</organism>